<name>A0ABX2G455_9BURK</name>
<evidence type="ECO:0000259" key="8">
    <source>
        <dbReference type="PROSITE" id="PS50109"/>
    </source>
</evidence>
<dbReference type="SUPFAM" id="SSF158472">
    <property type="entry name" value="HAMP domain-like"/>
    <property type="match status" value="1"/>
</dbReference>
<protein>
    <recommendedName>
        <fullName evidence="3">histidine kinase</fullName>
        <ecNumber evidence="3">2.7.13.3</ecNumber>
    </recommendedName>
</protein>
<dbReference type="EC" id="2.7.13.3" evidence="3"/>
<feature type="domain" description="HAMP" evidence="9">
    <location>
        <begin position="215"/>
        <end position="267"/>
    </location>
</feature>
<evidence type="ECO:0000256" key="3">
    <source>
        <dbReference type="ARBA" id="ARBA00012438"/>
    </source>
</evidence>
<dbReference type="RefSeq" id="WP_173805548.1">
    <property type="nucleotide sequence ID" value="NZ_JABSNM010000009.1"/>
</dbReference>
<dbReference type="PROSITE" id="PS50885">
    <property type="entry name" value="HAMP"/>
    <property type="match status" value="1"/>
</dbReference>
<evidence type="ECO:0000259" key="9">
    <source>
        <dbReference type="PROSITE" id="PS50885"/>
    </source>
</evidence>
<dbReference type="InterPro" id="IPR004358">
    <property type="entry name" value="Sig_transdc_His_kin-like_C"/>
</dbReference>
<evidence type="ECO:0000256" key="7">
    <source>
        <dbReference type="SAM" id="Coils"/>
    </source>
</evidence>
<dbReference type="Pfam" id="PF00512">
    <property type="entry name" value="HisKA"/>
    <property type="match status" value="1"/>
</dbReference>
<dbReference type="InterPro" id="IPR003594">
    <property type="entry name" value="HATPase_dom"/>
</dbReference>
<evidence type="ECO:0000313" key="10">
    <source>
        <dbReference type="EMBL" id="NRT56526.1"/>
    </source>
</evidence>
<dbReference type="CDD" id="cd00075">
    <property type="entry name" value="HATPase"/>
    <property type="match status" value="1"/>
</dbReference>
<dbReference type="PRINTS" id="PR00344">
    <property type="entry name" value="BCTRLSENSOR"/>
</dbReference>
<dbReference type="InterPro" id="IPR005467">
    <property type="entry name" value="His_kinase_dom"/>
</dbReference>
<feature type="coiled-coil region" evidence="7">
    <location>
        <begin position="255"/>
        <end position="293"/>
    </location>
</feature>
<accession>A0ABX2G455</accession>
<reference evidence="10 11" key="1">
    <citation type="submission" date="2020-05" db="EMBL/GenBank/DDBJ databases">
        <title>Genomic Encyclopedia of Type Strains, Phase IV (KMG-V): Genome sequencing to study the core and pangenomes of soil and plant-associated prokaryotes.</title>
        <authorList>
            <person name="Whitman W."/>
        </authorList>
    </citation>
    <scope>NUCLEOTIDE SEQUENCE [LARGE SCALE GENOMIC DNA]</scope>
    <source>
        <strain evidence="10 11">C29</strain>
    </source>
</reference>
<evidence type="ECO:0000256" key="2">
    <source>
        <dbReference type="ARBA" id="ARBA00004370"/>
    </source>
</evidence>
<dbReference type="EMBL" id="JABSNM010000009">
    <property type="protein sequence ID" value="NRT56526.1"/>
    <property type="molecule type" value="Genomic_DNA"/>
</dbReference>
<evidence type="ECO:0000256" key="4">
    <source>
        <dbReference type="ARBA" id="ARBA00022553"/>
    </source>
</evidence>
<dbReference type="GO" id="GO:0016301">
    <property type="term" value="F:kinase activity"/>
    <property type="evidence" value="ECO:0007669"/>
    <property type="project" value="UniProtKB-KW"/>
</dbReference>
<dbReference type="PANTHER" id="PTHR43047">
    <property type="entry name" value="TWO-COMPONENT HISTIDINE PROTEIN KINASE"/>
    <property type="match status" value="1"/>
</dbReference>
<dbReference type="CDD" id="cd00082">
    <property type="entry name" value="HisKA"/>
    <property type="match status" value="1"/>
</dbReference>
<keyword evidence="4" id="KW-0597">Phosphoprotein</keyword>
<evidence type="ECO:0000256" key="5">
    <source>
        <dbReference type="ARBA" id="ARBA00022679"/>
    </source>
</evidence>
<keyword evidence="5" id="KW-0808">Transferase</keyword>
<dbReference type="Pfam" id="PF00672">
    <property type="entry name" value="HAMP"/>
    <property type="match status" value="1"/>
</dbReference>
<dbReference type="Pfam" id="PF02518">
    <property type="entry name" value="HATPase_c"/>
    <property type="match status" value="1"/>
</dbReference>
<keyword evidence="11" id="KW-1185">Reference proteome</keyword>
<dbReference type="Gene3D" id="1.10.287.130">
    <property type="match status" value="1"/>
</dbReference>
<dbReference type="InterPro" id="IPR036097">
    <property type="entry name" value="HisK_dim/P_sf"/>
</dbReference>
<evidence type="ECO:0000256" key="6">
    <source>
        <dbReference type="ARBA" id="ARBA00022777"/>
    </source>
</evidence>
<dbReference type="InterPro" id="IPR003661">
    <property type="entry name" value="HisK_dim/P_dom"/>
</dbReference>
<keyword evidence="7" id="KW-0175">Coiled coil</keyword>
<dbReference type="CDD" id="cd06225">
    <property type="entry name" value="HAMP"/>
    <property type="match status" value="1"/>
</dbReference>
<keyword evidence="6 10" id="KW-0418">Kinase</keyword>
<gene>
    <name evidence="10" type="ORF">HNQ01_002269</name>
</gene>
<dbReference type="SMART" id="SM00304">
    <property type="entry name" value="HAMP"/>
    <property type="match status" value="1"/>
</dbReference>
<dbReference type="InterPro" id="IPR003660">
    <property type="entry name" value="HAMP_dom"/>
</dbReference>
<dbReference type="Gene3D" id="6.10.340.10">
    <property type="match status" value="1"/>
</dbReference>
<dbReference type="InterPro" id="IPR036890">
    <property type="entry name" value="HATPase_C_sf"/>
</dbReference>
<comment type="caution">
    <text evidence="10">The sequence shown here is derived from an EMBL/GenBank/DDBJ whole genome shotgun (WGS) entry which is preliminary data.</text>
</comment>
<organism evidence="10 11">
    <name type="scientific">Sphaerotilus uruguayifluvii</name>
    <dbReference type="NCBI Taxonomy" id="2735897"/>
    <lineage>
        <taxon>Bacteria</taxon>
        <taxon>Pseudomonadati</taxon>
        <taxon>Pseudomonadota</taxon>
        <taxon>Betaproteobacteria</taxon>
        <taxon>Burkholderiales</taxon>
        <taxon>Sphaerotilaceae</taxon>
        <taxon>Sphaerotilus</taxon>
    </lineage>
</organism>
<dbReference type="PANTHER" id="PTHR43047:SF72">
    <property type="entry name" value="OSMOSENSING HISTIDINE PROTEIN KINASE SLN1"/>
    <property type="match status" value="1"/>
</dbReference>
<dbReference type="SMART" id="SM00388">
    <property type="entry name" value="HisKA"/>
    <property type="match status" value="1"/>
</dbReference>
<proteinExistence type="predicted"/>
<comment type="catalytic activity">
    <reaction evidence="1">
        <text>ATP + protein L-histidine = ADP + protein N-phospho-L-histidine.</text>
        <dbReference type="EC" id="2.7.13.3"/>
    </reaction>
</comment>
<sequence>MFRRRLTLVLALFALVMALAALLAAASLAVTERQVLRGRVASDIATGFIQLSAQKQRLRTWVAQTQQGAHADSGARAELLAAMQGTLQRLKGLTQQAIELDGRAEAREENLRRRETLAVLEQSVSALARAADQARALPPGSDAAQAWTELSRVFDMPQGHDVRKLIAENIARETAAVQRERAAADATLTGVRWLWLGAAAVLSASAMAAALHFGRALHRPLRQLSEGAQALQAGQLGHRIALDGQDEFAEVAHSVNALAAELERHRERESAQRQRLEEQVNARTRELADALASLRQADAQRRRLFADISHELRTPTTVIRGEAEITLRGIDKPAAEYKETLSRIVVTARQLGAVIDDLLAMARSDIDSLSLVREPVDMDELAAEALAQAGVLAARQGVRLGESPRRTGRHVVAGDPLRLRQLLGVLLDNATRYSRAGDQVDITVEAVQDLTQGPDGQDEPADLRVTVGDQGIGIPAHELPLVFDRHFRGAQARRHSPDGSGLGLSIARSLARAHGGQLQLHSSERGTRAVLTLPRIRAQDLLAPEPLTT</sequence>
<dbReference type="SUPFAM" id="SSF55874">
    <property type="entry name" value="ATPase domain of HSP90 chaperone/DNA topoisomerase II/histidine kinase"/>
    <property type="match status" value="1"/>
</dbReference>
<dbReference type="SUPFAM" id="SSF47384">
    <property type="entry name" value="Homodimeric domain of signal transducing histidine kinase"/>
    <property type="match status" value="1"/>
</dbReference>
<dbReference type="Gene3D" id="3.30.565.10">
    <property type="entry name" value="Histidine kinase-like ATPase, C-terminal domain"/>
    <property type="match status" value="1"/>
</dbReference>
<comment type="subcellular location">
    <subcellularLocation>
        <location evidence="2">Membrane</location>
    </subcellularLocation>
</comment>
<dbReference type="SMART" id="SM00387">
    <property type="entry name" value="HATPase_c"/>
    <property type="match status" value="1"/>
</dbReference>
<dbReference type="PROSITE" id="PS50109">
    <property type="entry name" value="HIS_KIN"/>
    <property type="match status" value="1"/>
</dbReference>
<dbReference type="Proteomes" id="UP001516061">
    <property type="component" value="Unassembled WGS sequence"/>
</dbReference>
<feature type="domain" description="Histidine kinase" evidence="8">
    <location>
        <begin position="307"/>
        <end position="537"/>
    </location>
</feature>
<evidence type="ECO:0000256" key="1">
    <source>
        <dbReference type="ARBA" id="ARBA00000085"/>
    </source>
</evidence>
<evidence type="ECO:0000313" key="11">
    <source>
        <dbReference type="Proteomes" id="UP001516061"/>
    </source>
</evidence>